<dbReference type="AlphaFoldDB" id="A0A401ZF66"/>
<evidence type="ECO:0000313" key="3">
    <source>
        <dbReference type="Proteomes" id="UP000287224"/>
    </source>
</evidence>
<dbReference type="Proteomes" id="UP000287224">
    <property type="component" value="Unassembled WGS sequence"/>
</dbReference>
<gene>
    <name evidence="2" type="ORF">KDAU_28530</name>
</gene>
<dbReference type="RefSeq" id="WP_126596561.1">
    <property type="nucleotide sequence ID" value="NZ_BIFQ01000001.1"/>
</dbReference>
<accession>A0A401ZF66</accession>
<dbReference type="EMBL" id="BIFQ01000001">
    <property type="protein sequence ID" value="GCE05524.1"/>
    <property type="molecule type" value="Genomic_DNA"/>
</dbReference>
<reference evidence="3" key="1">
    <citation type="submission" date="2018-12" db="EMBL/GenBank/DDBJ databases">
        <title>Tengunoibacter tsumagoiensis gen. nov., sp. nov., Dictyobacter kobayashii sp. nov., D. alpinus sp. nov., and D. joshuensis sp. nov. and description of Dictyobacteraceae fam. nov. within the order Ktedonobacterales isolated from Tengu-no-mugimeshi.</title>
        <authorList>
            <person name="Wang C.M."/>
            <person name="Zheng Y."/>
            <person name="Sakai Y."/>
            <person name="Toyoda A."/>
            <person name="Minakuchi Y."/>
            <person name="Abe K."/>
            <person name="Yokota A."/>
            <person name="Yabe S."/>
        </authorList>
    </citation>
    <scope>NUCLEOTIDE SEQUENCE [LARGE SCALE GENOMIC DNA]</scope>
    <source>
        <strain evidence="3">S-27</strain>
    </source>
</reference>
<keyword evidence="3" id="KW-1185">Reference proteome</keyword>
<protein>
    <submittedName>
        <fullName evidence="2">Uncharacterized protein</fullName>
    </submittedName>
</protein>
<keyword evidence="1" id="KW-1133">Transmembrane helix</keyword>
<feature type="transmembrane region" description="Helical" evidence="1">
    <location>
        <begin position="120"/>
        <end position="150"/>
    </location>
</feature>
<name>A0A401ZF66_9CHLR</name>
<feature type="transmembrane region" description="Helical" evidence="1">
    <location>
        <begin position="47"/>
        <end position="65"/>
    </location>
</feature>
<evidence type="ECO:0000256" key="1">
    <source>
        <dbReference type="SAM" id="Phobius"/>
    </source>
</evidence>
<sequence>MEALRNLRRRQRIAFNYGLWLALLGTFLIAILDAFDGYRHMMTFVDNYMYLVVYFLAGMLTARKAGVVTHSGLAGRWTAFFSVLFGLVYEAIVYLFQFAAFHTLPKFITDIEFGDVHAPITLIFLSLIACGLLAFVTALTVVIGWGIGALGGLLGKAMFKAPAGSDY</sequence>
<feature type="transmembrane region" description="Helical" evidence="1">
    <location>
        <begin position="14"/>
        <end position="35"/>
    </location>
</feature>
<organism evidence="2 3">
    <name type="scientific">Dictyobacter aurantiacus</name>
    <dbReference type="NCBI Taxonomy" id="1936993"/>
    <lineage>
        <taxon>Bacteria</taxon>
        <taxon>Bacillati</taxon>
        <taxon>Chloroflexota</taxon>
        <taxon>Ktedonobacteria</taxon>
        <taxon>Ktedonobacterales</taxon>
        <taxon>Dictyobacteraceae</taxon>
        <taxon>Dictyobacter</taxon>
    </lineage>
</organism>
<proteinExistence type="predicted"/>
<keyword evidence="1" id="KW-0472">Membrane</keyword>
<comment type="caution">
    <text evidence="2">The sequence shown here is derived from an EMBL/GenBank/DDBJ whole genome shotgun (WGS) entry which is preliminary data.</text>
</comment>
<evidence type="ECO:0000313" key="2">
    <source>
        <dbReference type="EMBL" id="GCE05524.1"/>
    </source>
</evidence>
<keyword evidence="1" id="KW-0812">Transmembrane</keyword>
<feature type="transmembrane region" description="Helical" evidence="1">
    <location>
        <begin position="77"/>
        <end position="100"/>
    </location>
</feature>